<accession>A0ABS8TDQ7</accession>
<organism evidence="2 3">
    <name type="scientific">Datura stramonium</name>
    <name type="common">Jimsonweed</name>
    <name type="synonym">Common thornapple</name>
    <dbReference type="NCBI Taxonomy" id="4076"/>
    <lineage>
        <taxon>Eukaryota</taxon>
        <taxon>Viridiplantae</taxon>
        <taxon>Streptophyta</taxon>
        <taxon>Embryophyta</taxon>
        <taxon>Tracheophyta</taxon>
        <taxon>Spermatophyta</taxon>
        <taxon>Magnoliopsida</taxon>
        <taxon>eudicotyledons</taxon>
        <taxon>Gunneridae</taxon>
        <taxon>Pentapetalae</taxon>
        <taxon>asterids</taxon>
        <taxon>lamiids</taxon>
        <taxon>Solanales</taxon>
        <taxon>Solanaceae</taxon>
        <taxon>Solanoideae</taxon>
        <taxon>Datureae</taxon>
        <taxon>Datura</taxon>
    </lineage>
</organism>
<gene>
    <name evidence="2" type="ORF">HAX54_007948</name>
</gene>
<feature type="region of interest" description="Disordered" evidence="1">
    <location>
        <begin position="149"/>
        <end position="180"/>
    </location>
</feature>
<protein>
    <submittedName>
        <fullName evidence="2">Uncharacterized protein</fullName>
    </submittedName>
</protein>
<feature type="compositionally biased region" description="Polar residues" evidence="1">
    <location>
        <begin position="154"/>
        <end position="163"/>
    </location>
</feature>
<sequence>MKFQKPVIEVFRSIGPCATIAEATTNLAEAATRTESVSHAAKLPTSTLSTSVATTAQQGAEPVETSSMVHPPSWYAFTLVNSSKVGQKADRREKQLKLFVVQLGTFVDIAIKADFYSYKNFHARLDDMEAWVNDKLKDHTMSDLERVEGHATDATVSSESESLITPPPSTEVASPDTLSAPSTTTTIAEVLGITPPKETCVRIKIIELHLFTVLPV</sequence>
<name>A0ABS8TDQ7_DATST</name>
<evidence type="ECO:0000256" key="1">
    <source>
        <dbReference type="SAM" id="MobiDB-lite"/>
    </source>
</evidence>
<evidence type="ECO:0000313" key="3">
    <source>
        <dbReference type="Proteomes" id="UP000823775"/>
    </source>
</evidence>
<dbReference type="EMBL" id="JACEIK010001409">
    <property type="protein sequence ID" value="MCD7469131.1"/>
    <property type="molecule type" value="Genomic_DNA"/>
</dbReference>
<evidence type="ECO:0000313" key="2">
    <source>
        <dbReference type="EMBL" id="MCD7469131.1"/>
    </source>
</evidence>
<comment type="caution">
    <text evidence="2">The sequence shown here is derived from an EMBL/GenBank/DDBJ whole genome shotgun (WGS) entry which is preliminary data.</text>
</comment>
<keyword evidence="3" id="KW-1185">Reference proteome</keyword>
<reference evidence="2 3" key="1">
    <citation type="journal article" date="2021" name="BMC Genomics">
        <title>Datura genome reveals duplications of psychoactive alkaloid biosynthetic genes and high mutation rate following tissue culture.</title>
        <authorList>
            <person name="Rajewski A."/>
            <person name="Carter-House D."/>
            <person name="Stajich J."/>
            <person name="Litt A."/>
        </authorList>
    </citation>
    <scope>NUCLEOTIDE SEQUENCE [LARGE SCALE GENOMIC DNA]</scope>
    <source>
        <strain evidence="2">AR-01</strain>
    </source>
</reference>
<proteinExistence type="predicted"/>
<dbReference type="Proteomes" id="UP000823775">
    <property type="component" value="Unassembled WGS sequence"/>
</dbReference>